<proteinExistence type="predicted"/>
<dbReference type="EMBL" id="UYJE01006755">
    <property type="protein sequence ID" value="VDI48688.1"/>
    <property type="molecule type" value="Genomic_DNA"/>
</dbReference>
<feature type="region of interest" description="Disordered" evidence="1">
    <location>
        <begin position="49"/>
        <end position="100"/>
    </location>
</feature>
<evidence type="ECO:0000256" key="1">
    <source>
        <dbReference type="SAM" id="MobiDB-lite"/>
    </source>
</evidence>
<evidence type="ECO:0000313" key="2">
    <source>
        <dbReference type="EMBL" id="VDI48688.1"/>
    </source>
</evidence>
<feature type="compositionally biased region" description="Low complexity" evidence="1">
    <location>
        <begin position="57"/>
        <end position="67"/>
    </location>
</feature>
<sequence>MQKVVIDEEVASQIYLWTSIFLSAIEQSACVNSVFYVAGKLSLIMAATKGRGRPKKAAAGGDSAAKAKAPKKSPKKGAKKAVKRAGAKKTAKKAAKGKKK</sequence>
<feature type="compositionally biased region" description="Basic residues" evidence="1">
    <location>
        <begin position="68"/>
        <end position="100"/>
    </location>
</feature>
<organism evidence="2 3">
    <name type="scientific">Mytilus galloprovincialis</name>
    <name type="common">Mediterranean mussel</name>
    <dbReference type="NCBI Taxonomy" id="29158"/>
    <lineage>
        <taxon>Eukaryota</taxon>
        <taxon>Metazoa</taxon>
        <taxon>Spiralia</taxon>
        <taxon>Lophotrochozoa</taxon>
        <taxon>Mollusca</taxon>
        <taxon>Bivalvia</taxon>
        <taxon>Autobranchia</taxon>
        <taxon>Pteriomorphia</taxon>
        <taxon>Mytilida</taxon>
        <taxon>Mytiloidea</taxon>
        <taxon>Mytilidae</taxon>
        <taxon>Mytilinae</taxon>
        <taxon>Mytilus</taxon>
    </lineage>
</organism>
<gene>
    <name evidence="2" type="ORF">MGAL_10B073711</name>
</gene>
<accession>A0A8B6FF45</accession>
<name>A0A8B6FF45_MYTGA</name>
<protein>
    <submittedName>
        <fullName evidence="2">Uncharacterized protein</fullName>
    </submittedName>
</protein>
<reference evidence="2" key="1">
    <citation type="submission" date="2018-11" db="EMBL/GenBank/DDBJ databases">
        <authorList>
            <person name="Alioto T."/>
            <person name="Alioto T."/>
        </authorList>
    </citation>
    <scope>NUCLEOTIDE SEQUENCE</scope>
</reference>
<dbReference type="AlphaFoldDB" id="A0A8B6FF45"/>
<evidence type="ECO:0000313" key="3">
    <source>
        <dbReference type="Proteomes" id="UP000596742"/>
    </source>
</evidence>
<keyword evidence="3" id="KW-1185">Reference proteome</keyword>
<dbReference type="Proteomes" id="UP000596742">
    <property type="component" value="Unassembled WGS sequence"/>
</dbReference>
<comment type="caution">
    <text evidence="2">The sequence shown here is derived from an EMBL/GenBank/DDBJ whole genome shotgun (WGS) entry which is preliminary data.</text>
</comment>